<reference evidence="6" key="3">
    <citation type="journal article" date="2020" name="Curr. Biol.">
        <title>Chromatin organization in early land plants reveals an ancestral association between H3K27me3, transposons, and constitutive heterochromatin.</title>
        <authorList>
            <person name="Montgomery S.A."/>
            <person name="Tanizawa Y."/>
            <person name="Galik B."/>
            <person name="Wang N."/>
            <person name="Ito T."/>
            <person name="Mochizuki T."/>
            <person name="Akimcheva S."/>
            <person name="Bowman J.L."/>
            <person name="Cognat V."/>
            <person name="Marechal-Drouard L."/>
            <person name="Ekker H."/>
            <person name="Hong S.F."/>
            <person name="Kohchi T."/>
            <person name="Lin S.S."/>
            <person name="Liu L.D."/>
            <person name="Nakamura Y."/>
            <person name="Valeeva L.R."/>
            <person name="Shakirov E.V."/>
            <person name="Shippen D.E."/>
            <person name="Wei W.L."/>
            <person name="Yagura M."/>
            <person name="Yamaoka S."/>
            <person name="Yamato K.T."/>
            <person name="Liu C."/>
            <person name="Berger F."/>
        </authorList>
    </citation>
    <scope>NUCLEOTIDE SEQUENCE [LARGE SCALE GENOMIC DNA]</scope>
    <source>
        <strain evidence="6">Tak-1</strain>
    </source>
</reference>
<name>A0A176VQ74_MARPO</name>
<dbReference type="Proteomes" id="UP000077202">
    <property type="component" value="Unassembled WGS sequence"/>
</dbReference>
<dbReference type="PANTHER" id="PTHR37233">
    <property type="entry name" value="TRANSMEMBRANE PROTEIN"/>
    <property type="match status" value="1"/>
</dbReference>
<proteinExistence type="predicted"/>
<accession>A0A176VQ74</accession>
<feature type="compositionally biased region" description="Polar residues" evidence="1">
    <location>
        <begin position="118"/>
        <end position="127"/>
    </location>
</feature>
<gene>
    <name evidence="4" type="ORF">AXG93_3509s1040</name>
    <name evidence="3" type="ORF">Mp_5g02160</name>
</gene>
<feature type="region of interest" description="Disordered" evidence="1">
    <location>
        <begin position="110"/>
        <end position="268"/>
    </location>
</feature>
<evidence type="ECO:0000313" key="5">
    <source>
        <dbReference type="Proteomes" id="UP000077202"/>
    </source>
</evidence>
<keyword evidence="5" id="KW-1185">Reference proteome</keyword>
<dbReference type="EMBL" id="LVLJ01002953">
    <property type="protein sequence ID" value="OAE23060.1"/>
    <property type="molecule type" value="Genomic_DNA"/>
</dbReference>
<keyword evidence="2" id="KW-1133">Transmembrane helix</keyword>
<reference evidence="3" key="2">
    <citation type="journal article" date="2019" name="Curr. Biol.">
        <title>Chromatin organization in early land plants reveals an ancestral association between H3K27me3, transposons, and constitutive heterochromatin.</title>
        <authorList>
            <person name="Montgomery S.A."/>
            <person name="Tanizawa Y."/>
            <person name="Galik B."/>
            <person name="Wang N."/>
            <person name="Ito T."/>
            <person name="Mochizuki T."/>
            <person name="Akimcheva S."/>
            <person name="Bowman J."/>
            <person name="Cognat V."/>
            <person name="Drouard L."/>
            <person name="Ekker H."/>
            <person name="Houng S."/>
            <person name="Kohchi T."/>
            <person name="Lin S."/>
            <person name="Liu L.D."/>
            <person name="Nakamura Y."/>
            <person name="Valeeva L.R."/>
            <person name="Shakirov E.V."/>
            <person name="Shippen D.E."/>
            <person name="Wei W."/>
            <person name="Yagura M."/>
            <person name="Yamaoka S."/>
            <person name="Yamato K.T."/>
            <person name="Liu C."/>
            <person name="Berger F."/>
        </authorList>
    </citation>
    <scope>NUCLEOTIDE SEQUENCE [LARGE SCALE GENOMIC DNA]</scope>
    <source>
        <strain evidence="3">Tak-1</strain>
    </source>
</reference>
<feature type="compositionally biased region" description="Low complexity" evidence="1">
    <location>
        <begin position="218"/>
        <end position="235"/>
    </location>
</feature>
<feature type="compositionally biased region" description="Low complexity" evidence="1">
    <location>
        <begin position="136"/>
        <end position="149"/>
    </location>
</feature>
<keyword evidence="2" id="KW-0812">Transmembrane</keyword>
<protein>
    <submittedName>
        <fullName evidence="4">Uncharacterized protein</fullName>
    </submittedName>
</protein>
<evidence type="ECO:0000313" key="6">
    <source>
        <dbReference type="Proteomes" id="UP001162541"/>
    </source>
</evidence>
<dbReference type="AlphaFoldDB" id="A0A176VQ74"/>
<dbReference type="Proteomes" id="UP001162541">
    <property type="component" value="Chromosome 5"/>
</dbReference>
<organism evidence="4 5">
    <name type="scientific">Marchantia polymorpha subsp. ruderalis</name>
    <dbReference type="NCBI Taxonomy" id="1480154"/>
    <lineage>
        <taxon>Eukaryota</taxon>
        <taxon>Viridiplantae</taxon>
        <taxon>Streptophyta</taxon>
        <taxon>Embryophyta</taxon>
        <taxon>Marchantiophyta</taxon>
        <taxon>Marchantiopsida</taxon>
        <taxon>Marchantiidae</taxon>
        <taxon>Marchantiales</taxon>
        <taxon>Marchantiaceae</taxon>
        <taxon>Marchantia</taxon>
    </lineage>
</organism>
<keyword evidence="2" id="KW-0472">Membrane</keyword>
<dbReference type="PANTHER" id="PTHR37233:SF2">
    <property type="entry name" value="TRANSMEMBRANE PROTEIN"/>
    <property type="match status" value="1"/>
</dbReference>
<evidence type="ECO:0000256" key="2">
    <source>
        <dbReference type="SAM" id="Phobius"/>
    </source>
</evidence>
<reference evidence="4 5" key="1">
    <citation type="submission" date="2016-03" db="EMBL/GenBank/DDBJ databases">
        <title>Mechanisms controlling the formation of the plant cell surface in tip-growing cells are functionally conserved among land plants.</title>
        <authorList>
            <person name="Honkanen S."/>
            <person name="Jones V.A."/>
            <person name="Morieri G."/>
            <person name="Champion C."/>
            <person name="Hetherington A.J."/>
            <person name="Kelly S."/>
            <person name="Saint-Marcoux D."/>
            <person name="Proust H."/>
            <person name="Prescott H."/>
            <person name="Dolan L."/>
        </authorList>
    </citation>
    <scope>NUCLEOTIDE SEQUENCE [LARGE SCALE GENOMIC DNA]</scope>
    <source>
        <strain evidence="5">cv. Tak-1 and cv. Tak-2</strain>
        <tissue evidence="4">Whole gametophyte</tissue>
    </source>
</reference>
<evidence type="ECO:0000313" key="3">
    <source>
        <dbReference type="EMBL" id="BBN10256.1"/>
    </source>
</evidence>
<dbReference type="EMBL" id="AP019870">
    <property type="protein sequence ID" value="BBN10256.1"/>
    <property type="molecule type" value="Genomic_DNA"/>
</dbReference>
<evidence type="ECO:0000313" key="4">
    <source>
        <dbReference type="EMBL" id="OAE23060.1"/>
    </source>
</evidence>
<sequence length="357" mass="36390">MATVVPVRSVTGAARDVPSACSSASTCASPACSVRLGGFGKAKCGADFELVGGPCSPLSVKNGISSVRVRAEPVGLFHPLNSSFGDRHASVIRRRSSRIVTVSASVEEGVKDSGAGEITTTTSSSDSPKVEPPSPSASGAKSPFKSGGKISSIATKQTAVDSKPPGVSEESAAPRKPALVIGAREPRPAGQLSPKAADQLKVSKPASVFTQGAGTAKPASPFAQPGAAAAKPSSPFTTGAAAGGAQKPVSPFAQPGASPVRPASPFVQPGTRGKRVVDAFKDGEKEGKTTKFGQPVVPTNIFQDVRRTPEEQAADAFKFSINPGQLVLVFSFLLIIGLMVGTAALVWKLGGIHYNEY</sequence>
<evidence type="ECO:0000256" key="1">
    <source>
        <dbReference type="SAM" id="MobiDB-lite"/>
    </source>
</evidence>
<feature type="transmembrane region" description="Helical" evidence="2">
    <location>
        <begin position="326"/>
        <end position="347"/>
    </location>
</feature>